<dbReference type="EMBL" id="DS232059">
    <property type="protein sequence ID" value="EDS33491.1"/>
    <property type="molecule type" value="Genomic_DNA"/>
</dbReference>
<sequence>MLIIALSVIVAIAAVTIVLHFRLTQFEKIPGPPAWPLVGSSLQFMNLSPVDIFNLLRKYSKMYGKAYKISFGYDYTLMFAKPEIAEKILNTQSYADKSSDYDKVAEWIGHGLLVSKGEKWFQRRKVLTPGFHFRILESFVRVFNEHSDVFCRKLATFQGSEVDIFPRLKLFTLDVLCETALGYRCNSQTEDPAYPRAVDEIMSILNWRFFNPFASIDVLFRFTKQYKRFHQLIRETHRFTLDIINERRREASRASEVDEDEDLRDDGGCGTRKKKLALLDILLGATIDGKPLSDDDIREEVDTFTFAGHDTSASALTFILYNIAKHPEIQQRMYDEIVEIVGPDSTELTLHTLNELRFLDLVIKESLRMFPPVPMIARHATERTEIEGSVIPVGTIVGVDIFEMHRDSDYFQDAERFNPDRFEAVRETGKSNPFTYIPFSAGSRNCIGQKFAQYEIKTAVTKILQNFTLELPSPNFEPALKAEIVLKPAGPLPIRFVPRAAAAP</sequence>
<keyword evidence="8" id="KW-0492">Microsome</keyword>
<dbReference type="InParanoid" id="B0WRT2"/>
<evidence type="ECO:0000256" key="1">
    <source>
        <dbReference type="ARBA" id="ARBA00001971"/>
    </source>
</evidence>
<evidence type="ECO:0000256" key="7">
    <source>
        <dbReference type="ARBA" id="ARBA00022824"/>
    </source>
</evidence>
<dbReference type="GO" id="GO:0016705">
    <property type="term" value="F:oxidoreductase activity, acting on paired donors, with incorporation or reduction of molecular oxygen"/>
    <property type="evidence" value="ECO:0007669"/>
    <property type="project" value="InterPro"/>
</dbReference>
<keyword evidence="11 13" id="KW-0503">Monooxygenase</keyword>
<dbReference type="InterPro" id="IPR002401">
    <property type="entry name" value="Cyt_P450_E_grp-I"/>
</dbReference>
<keyword evidence="5 12" id="KW-0349">Heme</keyword>
<evidence type="ECO:0000256" key="5">
    <source>
        <dbReference type="ARBA" id="ARBA00022617"/>
    </source>
</evidence>
<organism>
    <name type="scientific">Culex quinquefasciatus</name>
    <name type="common">Southern house mosquito</name>
    <name type="synonym">Culex pungens</name>
    <dbReference type="NCBI Taxonomy" id="7176"/>
    <lineage>
        <taxon>Eukaryota</taxon>
        <taxon>Metazoa</taxon>
        <taxon>Ecdysozoa</taxon>
        <taxon>Arthropoda</taxon>
        <taxon>Hexapoda</taxon>
        <taxon>Insecta</taxon>
        <taxon>Pterygota</taxon>
        <taxon>Neoptera</taxon>
        <taxon>Endopterygota</taxon>
        <taxon>Diptera</taxon>
        <taxon>Nematocera</taxon>
        <taxon>Culicoidea</taxon>
        <taxon>Culicidae</taxon>
        <taxon>Culicinae</taxon>
        <taxon>Culicini</taxon>
        <taxon>Culex</taxon>
        <taxon>Culex</taxon>
    </lineage>
</organism>
<comment type="cofactor">
    <cofactor evidence="1 12">
        <name>heme</name>
        <dbReference type="ChEBI" id="CHEBI:30413"/>
    </cofactor>
</comment>
<dbReference type="VEuPathDB" id="VectorBase:CQUJHB012690"/>
<evidence type="ECO:0000256" key="2">
    <source>
        <dbReference type="ARBA" id="ARBA00004174"/>
    </source>
</evidence>
<evidence type="ECO:0000256" key="4">
    <source>
        <dbReference type="ARBA" id="ARBA00010617"/>
    </source>
</evidence>
<dbReference type="InterPro" id="IPR050196">
    <property type="entry name" value="Cytochrome_P450_Monoox"/>
</dbReference>
<evidence type="ECO:0000256" key="9">
    <source>
        <dbReference type="ARBA" id="ARBA00023002"/>
    </source>
</evidence>
<dbReference type="InterPro" id="IPR001128">
    <property type="entry name" value="Cyt_P450"/>
</dbReference>
<keyword evidence="16" id="KW-1185">Reference proteome</keyword>
<dbReference type="InterPro" id="IPR017972">
    <property type="entry name" value="Cyt_P450_CS"/>
</dbReference>
<comment type="similarity">
    <text evidence="4 13">Belongs to the cytochrome P450 family.</text>
</comment>
<dbReference type="PRINTS" id="PR00463">
    <property type="entry name" value="EP450I"/>
</dbReference>
<comment type="subcellular location">
    <subcellularLocation>
        <location evidence="3">Endoplasmic reticulum membrane</location>
        <topology evidence="3">Peripheral membrane protein</topology>
    </subcellularLocation>
    <subcellularLocation>
        <location evidence="2">Microsome membrane</location>
        <topology evidence="2">Peripheral membrane protein</topology>
    </subcellularLocation>
</comment>
<dbReference type="GO" id="GO:0020037">
    <property type="term" value="F:heme binding"/>
    <property type="evidence" value="ECO:0007669"/>
    <property type="project" value="InterPro"/>
</dbReference>
<dbReference type="PROSITE" id="PS00086">
    <property type="entry name" value="CYTOCHROME_P450"/>
    <property type="match status" value="1"/>
</dbReference>
<accession>B0WRT2</accession>
<evidence type="ECO:0000256" key="6">
    <source>
        <dbReference type="ARBA" id="ARBA00022723"/>
    </source>
</evidence>
<dbReference type="GO" id="GO:0005506">
    <property type="term" value="F:iron ion binding"/>
    <property type="evidence" value="ECO:0007669"/>
    <property type="project" value="InterPro"/>
</dbReference>
<proteinExistence type="inferred from homology"/>
<evidence type="ECO:0000256" key="8">
    <source>
        <dbReference type="ARBA" id="ARBA00022848"/>
    </source>
</evidence>
<dbReference type="AlphaFoldDB" id="B0WRT2"/>
<feature type="binding site" description="axial binding residue" evidence="12">
    <location>
        <position position="446"/>
    </location>
    <ligand>
        <name>heme</name>
        <dbReference type="ChEBI" id="CHEBI:30413"/>
    </ligand>
    <ligandPart>
        <name>Fe</name>
        <dbReference type="ChEBI" id="CHEBI:18248"/>
    </ligandPart>
</feature>
<evidence type="ECO:0000313" key="16">
    <source>
        <dbReference type="Proteomes" id="UP000002320"/>
    </source>
</evidence>
<dbReference type="FunFam" id="1.10.630.10:FF:000182">
    <property type="entry name" value="Cytochrome P450 3A4"/>
    <property type="match status" value="1"/>
</dbReference>
<evidence type="ECO:0000256" key="3">
    <source>
        <dbReference type="ARBA" id="ARBA00004406"/>
    </source>
</evidence>
<dbReference type="CDD" id="cd20628">
    <property type="entry name" value="CYP4"/>
    <property type="match status" value="1"/>
</dbReference>
<dbReference type="Pfam" id="PF00067">
    <property type="entry name" value="p450"/>
    <property type="match status" value="1"/>
</dbReference>
<dbReference type="PANTHER" id="PTHR24291:SF187">
    <property type="entry name" value="CYTOCHROME P450 4AE1-RELATED"/>
    <property type="match status" value="1"/>
</dbReference>
<dbReference type="Gene3D" id="1.10.630.10">
    <property type="entry name" value="Cytochrome P450"/>
    <property type="match status" value="1"/>
</dbReference>
<keyword evidence="9 13" id="KW-0560">Oxidoreductase</keyword>
<dbReference type="VEuPathDB" id="VectorBase:CPIJ009468"/>
<evidence type="ECO:0000256" key="11">
    <source>
        <dbReference type="ARBA" id="ARBA00023033"/>
    </source>
</evidence>
<name>B0WRT2_CULQU</name>
<dbReference type="OrthoDB" id="1470350at2759"/>
<gene>
    <name evidence="15" type="primary">6042279</name>
    <name evidence="14" type="ORF">CpipJ_CPIJ009468</name>
</gene>
<dbReference type="KEGG" id="cqu:CpipJ_CPIJ009468"/>
<dbReference type="PRINTS" id="PR00385">
    <property type="entry name" value="P450"/>
</dbReference>
<reference evidence="14" key="1">
    <citation type="submission" date="2007-03" db="EMBL/GenBank/DDBJ databases">
        <title>Annotation of Culex pipiens quinquefasciatus.</title>
        <authorList>
            <consortium name="The Broad Institute Genome Sequencing Platform"/>
            <person name="Atkinson P.W."/>
            <person name="Hemingway J."/>
            <person name="Christensen B.M."/>
            <person name="Higgs S."/>
            <person name="Kodira C."/>
            <person name="Hannick L."/>
            <person name="Megy K."/>
            <person name="O'Leary S."/>
            <person name="Pearson M."/>
            <person name="Haas B.J."/>
            <person name="Mauceli E."/>
            <person name="Wortman J.R."/>
            <person name="Lee N.H."/>
            <person name="Guigo R."/>
            <person name="Stanke M."/>
            <person name="Alvarado L."/>
            <person name="Amedeo P."/>
            <person name="Antoine C.H."/>
            <person name="Arensburger P."/>
            <person name="Bidwell S.L."/>
            <person name="Crawford M."/>
            <person name="Camaro F."/>
            <person name="Devon K."/>
            <person name="Engels R."/>
            <person name="Hammond M."/>
            <person name="Howarth C."/>
            <person name="Koehrsen M."/>
            <person name="Lawson D."/>
            <person name="Montgomery P."/>
            <person name="Nene V."/>
            <person name="Nusbaum C."/>
            <person name="Puiu D."/>
            <person name="Romero-Severson J."/>
            <person name="Severson D.W."/>
            <person name="Shumway M."/>
            <person name="Sisk P."/>
            <person name="Stolte C."/>
            <person name="Zeng Q."/>
            <person name="Eisenstadt E."/>
            <person name="Fraser-Liggett C."/>
            <person name="Strausberg R."/>
            <person name="Galagan J."/>
            <person name="Birren B."/>
            <person name="Collins F.H."/>
        </authorList>
    </citation>
    <scope>NUCLEOTIDE SEQUENCE [LARGE SCALE GENOMIC DNA]</scope>
    <source>
        <strain evidence="14">JHB</strain>
    </source>
</reference>
<dbReference type="HOGENOM" id="CLU_001570_5_1_1"/>
<dbReference type="InterPro" id="IPR036396">
    <property type="entry name" value="Cyt_P450_sf"/>
</dbReference>
<keyword evidence="10 12" id="KW-0408">Iron</keyword>
<dbReference type="GO" id="GO:0005789">
    <property type="term" value="C:endoplasmic reticulum membrane"/>
    <property type="evidence" value="ECO:0007669"/>
    <property type="project" value="UniProtKB-SubCell"/>
</dbReference>
<evidence type="ECO:0000256" key="13">
    <source>
        <dbReference type="RuleBase" id="RU000461"/>
    </source>
</evidence>
<evidence type="ECO:0000313" key="14">
    <source>
        <dbReference type="EMBL" id="EDS33491.1"/>
    </source>
</evidence>
<dbReference type="GO" id="GO:0004497">
    <property type="term" value="F:monooxygenase activity"/>
    <property type="evidence" value="ECO:0007669"/>
    <property type="project" value="UniProtKB-KW"/>
</dbReference>
<dbReference type="Proteomes" id="UP000002320">
    <property type="component" value="Unassembled WGS sequence"/>
</dbReference>
<dbReference type="EnsemblMetazoa" id="CPIJ009468-RA">
    <property type="protein sequence ID" value="CPIJ009468-PA"/>
    <property type="gene ID" value="CPIJ009468"/>
</dbReference>
<evidence type="ECO:0000256" key="10">
    <source>
        <dbReference type="ARBA" id="ARBA00023004"/>
    </source>
</evidence>
<dbReference type="eggNOG" id="KOG0157">
    <property type="taxonomic scope" value="Eukaryota"/>
</dbReference>
<reference evidence="15" key="2">
    <citation type="submission" date="2021-02" db="UniProtKB">
        <authorList>
            <consortium name="EnsemblMetazoa"/>
        </authorList>
    </citation>
    <scope>IDENTIFICATION</scope>
    <source>
        <strain evidence="15">JHB</strain>
    </source>
</reference>
<dbReference type="SUPFAM" id="SSF48264">
    <property type="entry name" value="Cytochrome P450"/>
    <property type="match status" value="1"/>
</dbReference>
<dbReference type="PANTHER" id="PTHR24291">
    <property type="entry name" value="CYTOCHROME P450 FAMILY 4"/>
    <property type="match status" value="1"/>
</dbReference>
<protein>
    <submittedName>
        <fullName evidence="14">Cytochrome P450</fullName>
    </submittedName>
</protein>
<evidence type="ECO:0000256" key="12">
    <source>
        <dbReference type="PIRSR" id="PIRSR602401-1"/>
    </source>
</evidence>
<dbReference type="OMA" id="FRFTKQY"/>
<keyword evidence="7" id="KW-0256">Endoplasmic reticulum</keyword>
<evidence type="ECO:0000313" key="15">
    <source>
        <dbReference type="EnsemblMetazoa" id="CPIJ009468-PA"/>
    </source>
</evidence>
<keyword evidence="6 12" id="KW-0479">Metal-binding</keyword>